<reference evidence="1" key="1">
    <citation type="submission" date="2020-06" db="EMBL/GenBank/DDBJ databases">
        <authorList>
            <consortium name="Plant Systems Biology data submission"/>
        </authorList>
    </citation>
    <scope>NUCLEOTIDE SEQUENCE</scope>
    <source>
        <strain evidence="1">D6</strain>
    </source>
</reference>
<dbReference type="AlphaFoldDB" id="A0A9N8HTP3"/>
<comment type="caution">
    <text evidence="1">The sequence shown here is derived from an EMBL/GenBank/DDBJ whole genome shotgun (WGS) entry which is preliminary data.</text>
</comment>
<protein>
    <submittedName>
        <fullName evidence="1">Uncharacterized protein</fullName>
    </submittedName>
</protein>
<keyword evidence="2" id="KW-1185">Reference proteome</keyword>
<evidence type="ECO:0000313" key="2">
    <source>
        <dbReference type="Proteomes" id="UP001153069"/>
    </source>
</evidence>
<gene>
    <name evidence="1" type="ORF">SEMRO_1690_G291400.1</name>
</gene>
<name>A0A9N8HTP3_9STRA</name>
<sequence length="128" mass="14182">MSTAAQLLSSNAHASNPRYWHNPLPWLTPPQMPPRLVPTCANDPPTVVNPMADGNTVDNKSKRRQAVKAQQAAATDPALSLYSHARHHGCTKDIPRHVLGHKNIPESDAELQAPLVKHQLLEPREQMR</sequence>
<organism evidence="1 2">
    <name type="scientific">Seminavis robusta</name>
    <dbReference type="NCBI Taxonomy" id="568900"/>
    <lineage>
        <taxon>Eukaryota</taxon>
        <taxon>Sar</taxon>
        <taxon>Stramenopiles</taxon>
        <taxon>Ochrophyta</taxon>
        <taxon>Bacillariophyta</taxon>
        <taxon>Bacillariophyceae</taxon>
        <taxon>Bacillariophycidae</taxon>
        <taxon>Naviculales</taxon>
        <taxon>Naviculaceae</taxon>
        <taxon>Seminavis</taxon>
    </lineage>
</organism>
<dbReference type="Proteomes" id="UP001153069">
    <property type="component" value="Unassembled WGS sequence"/>
</dbReference>
<proteinExistence type="predicted"/>
<accession>A0A9N8HTP3</accession>
<dbReference type="EMBL" id="CAICTM010001688">
    <property type="protein sequence ID" value="CAB9525536.1"/>
    <property type="molecule type" value="Genomic_DNA"/>
</dbReference>
<evidence type="ECO:0000313" key="1">
    <source>
        <dbReference type="EMBL" id="CAB9525536.1"/>
    </source>
</evidence>